<protein>
    <recommendedName>
        <fullName evidence="3">DUF2771 domain-containing protein</fullName>
    </recommendedName>
</protein>
<dbReference type="STRING" id="564198.BST17_12510"/>
<name>A0A1W9YYW2_MYCBA</name>
<sequence>MKRGLAILAVVALLATAGTVALVWQLSKEPHSSFPRISAYSHGETVRIGPYFYCNVENLDDCENPETTGELTITTRSAVQLAVEPAIAKAPWWLARTYEGADAAIVQEFRPDTTTAVTIPPVDALYGRLTGLVVQLPTLVRDEAGNEFPLPHAEWSVRTVWEPSEEYPESVSDYPGQ</sequence>
<dbReference type="EMBL" id="MVHJ01000008">
    <property type="protein sequence ID" value="ORA04950.1"/>
    <property type="molecule type" value="Genomic_DNA"/>
</dbReference>
<reference evidence="1 2" key="1">
    <citation type="submission" date="2017-02" db="EMBL/GenBank/DDBJ databases">
        <title>The new phylogeny of genus Mycobacterium.</title>
        <authorList>
            <person name="Tortoli E."/>
            <person name="Trovato A."/>
            <person name="Cirillo D.M."/>
        </authorList>
    </citation>
    <scope>NUCLEOTIDE SEQUENCE [LARGE SCALE GENOMIC DNA]</scope>
    <source>
        <strain evidence="1 2">DSM 45578</strain>
    </source>
</reference>
<comment type="caution">
    <text evidence="1">The sequence shown here is derived from an EMBL/GenBank/DDBJ whole genome shotgun (WGS) entry which is preliminary data.</text>
</comment>
<accession>A0A1W9YYW2</accession>
<dbReference type="OrthoDB" id="4772953at2"/>
<evidence type="ECO:0000313" key="2">
    <source>
        <dbReference type="Proteomes" id="UP000192366"/>
    </source>
</evidence>
<dbReference type="AlphaFoldDB" id="A0A1W9YYW2"/>
<keyword evidence="2" id="KW-1185">Reference proteome</keyword>
<dbReference type="InterPro" id="IPR024495">
    <property type="entry name" value="DUF2771"/>
</dbReference>
<proteinExistence type="predicted"/>
<dbReference type="Pfam" id="PF10969">
    <property type="entry name" value="DUF2771"/>
    <property type="match status" value="1"/>
</dbReference>
<dbReference type="Proteomes" id="UP000192366">
    <property type="component" value="Unassembled WGS sequence"/>
</dbReference>
<dbReference type="RefSeq" id="WP_083058250.1">
    <property type="nucleotide sequence ID" value="NZ_JACKVM010000005.1"/>
</dbReference>
<organism evidence="1 2">
    <name type="scientific">Mycolicibacterium bacteremicum</name>
    <name type="common">Mycobacterium bacteremicum</name>
    <dbReference type="NCBI Taxonomy" id="564198"/>
    <lineage>
        <taxon>Bacteria</taxon>
        <taxon>Bacillati</taxon>
        <taxon>Actinomycetota</taxon>
        <taxon>Actinomycetes</taxon>
        <taxon>Mycobacteriales</taxon>
        <taxon>Mycobacteriaceae</taxon>
        <taxon>Mycolicibacterium</taxon>
    </lineage>
</organism>
<gene>
    <name evidence="1" type="ORF">BST17_12510</name>
</gene>
<evidence type="ECO:0008006" key="3">
    <source>
        <dbReference type="Google" id="ProtNLM"/>
    </source>
</evidence>
<evidence type="ECO:0000313" key="1">
    <source>
        <dbReference type="EMBL" id="ORA04950.1"/>
    </source>
</evidence>